<feature type="region of interest" description="Disordered" evidence="3">
    <location>
        <begin position="666"/>
        <end position="685"/>
    </location>
</feature>
<evidence type="ECO:0000313" key="6">
    <source>
        <dbReference type="Proteomes" id="UP000288216"/>
    </source>
</evidence>
<keyword evidence="4" id="KW-0812">Transmembrane</keyword>
<feature type="region of interest" description="Disordered" evidence="3">
    <location>
        <begin position="450"/>
        <end position="476"/>
    </location>
</feature>
<dbReference type="STRING" id="75743.A0A401Q4X7"/>
<dbReference type="InterPro" id="IPR006652">
    <property type="entry name" value="Kelch_1"/>
</dbReference>
<feature type="compositionally biased region" description="Basic and acidic residues" evidence="3">
    <location>
        <begin position="38"/>
        <end position="54"/>
    </location>
</feature>
<proteinExistence type="predicted"/>
<dbReference type="SUPFAM" id="SSF117281">
    <property type="entry name" value="Kelch motif"/>
    <property type="match status" value="1"/>
</dbReference>
<feature type="compositionally biased region" description="Basic and acidic residues" evidence="3">
    <location>
        <begin position="97"/>
        <end position="107"/>
    </location>
</feature>
<evidence type="ECO:0000256" key="4">
    <source>
        <dbReference type="SAM" id="Phobius"/>
    </source>
</evidence>
<feature type="region of interest" description="Disordered" evidence="3">
    <location>
        <begin position="37"/>
        <end position="137"/>
    </location>
</feature>
<gene>
    <name evidence="5" type="ORF">scyTo_0016201</name>
</gene>
<keyword evidence="4" id="KW-1133">Transmembrane helix</keyword>
<evidence type="ECO:0008006" key="7">
    <source>
        <dbReference type="Google" id="ProtNLM"/>
    </source>
</evidence>
<dbReference type="OMA" id="DTIYCIN"/>
<dbReference type="Gene3D" id="2.120.10.80">
    <property type="entry name" value="Kelch-type beta propeller"/>
    <property type="match status" value="1"/>
</dbReference>
<dbReference type="OrthoDB" id="45365at2759"/>
<protein>
    <recommendedName>
        <fullName evidence="7">Kelch domain-containing protein 7A</fullName>
    </recommendedName>
</protein>
<keyword evidence="2" id="KW-0677">Repeat</keyword>
<organism evidence="5 6">
    <name type="scientific">Scyliorhinus torazame</name>
    <name type="common">Cloudy catshark</name>
    <name type="synonym">Catulus torazame</name>
    <dbReference type="NCBI Taxonomy" id="75743"/>
    <lineage>
        <taxon>Eukaryota</taxon>
        <taxon>Metazoa</taxon>
        <taxon>Chordata</taxon>
        <taxon>Craniata</taxon>
        <taxon>Vertebrata</taxon>
        <taxon>Chondrichthyes</taxon>
        <taxon>Elasmobranchii</taxon>
        <taxon>Galeomorphii</taxon>
        <taxon>Galeoidea</taxon>
        <taxon>Carcharhiniformes</taxon>
        <taxon>Scyliorhinidae</taxon>
        <taxon>Scyliorhinus</taxon>
    </lineage>
</organism>
<dbReference type="InterPro" id="IPR052310">
    <property type="entry name" value="Kelch/BTB_domain_protein"/>
</dbReference>
<evidence type="ECO:0000313" key="5">
    <source>
        <dbReference type="EMBL" id="GCB80433.1"/>
    </source>
</evidence>
<dbReference type="SMART" id="SM00612">
    <property type="entry name" value="Kelch"/>
    <property type="match status" value="2"/>
</dbReference>
<reference evidence="5 6" key="1">
    <citation type="journal article" date="2018" name="Nat. Ecol. Evol.">
        <title>Shark genomes provide insights into elasmobranch evolution and the origin of vertebrates.</title>
        <authorList>
            <person name="Hara Y"/>
            <person name="Yamaguchi K"/>
            <person name="Onimaru K"/>
            <person name="Kadota M"/>
            <person name="Koyanagi M"/>
            <person name="Keeley SD"/>
            <person name="Tatsumi K"/>
            <person name="Tanaka K"/>
            <person name="Motone F"/>
            <person name="Kageyama Y"/>
            <person name="Nozu R"/>
            <person name="Adachi N"/>
            <person name="Nishimura O"/>
            <person name="Nakagawa R"/>
            <person name="Tanegashima C"/>
            <person name="Kiyatake I"/>
            <person name="Matsumoto R"/>
            <person name="Murakumo K"/>
            <person name="Nishida K"/>
            <person name="Terakita A"/>
            <person name="Kuratani S"/>
            <person name="Sato K"/>
            <person name="Hyodo S Kuraku.S."/>
        </authorList>
    </citation>
    <scope>NUCLEOTIDE SEQUENCE [LARGE SCALE GENOMIC DNA]</scope>
</reference>
<dbReference type="EMBL" id="BFAA01009650">
    <property type="protein sequence ID" value="GCB80433.1"/>
    <property type="molecule type" value="Genomic_DNA"/>
</dbReference>
<feature type="compositionally biased region" description="Basic residues" evidence="3">
    <location>
        <begin position="125"/>
        <end position="135"/>
    </location>
</feature>
<keyword evidence="1" id="KW-0880">Kelch repeat</keyword>
<feature type="compositionally biased region" description="Polar residues" evidence="3">
    <location>
        <begin position="82"/>
        <end position="96"/>
    </location>
</feature>
<dbReference type="Proteomes" id="UP000288216">
    <property type="component" value="Unassembled WGS sequence"/>
</dbReference>
<name>A0A401Q4X7_SCYTO</name>
<dbReference type="InterPro" id="IPR015915">
    <property type="entry name" value="Kelch-typ_b-propeller"/>
</dbReference>
<dbReference type="AlphaFoldDB" id="A0A401Q4X7"/>
<evidence type="ECO:0000256" key="3">
    <source>
        <dbReference type="SAM" id="MobiDB-lite"/>
    </source>
</evidence>
<comment type="caution">
    <text evidence="5">The sequence shown here is derived from an EMBL/GenBank/DDBJ whole genome shotgun (WGS) entry which is preliminary data.</text>
</comment>
<evidence type="ECO:0000256" key="1">
    <source>
        <dbReference type="ARBA" id="ARBA00022441"/>
    </source>
</evidence>
<dbReference type="Pfam" id="PF01344">
    <property type="entry name" value="Kelch_1"/>
    <property type="match status" value="2"/>
</dbReference>
<sequence length="958" mass="106919">MEFAGKAIVSAAFVVTLTLIYRYYKLRAVNAAQSRVPENPDIRESGEKDNKDTGQEILPLLSSQTVNKEENIDNATGHIDANQFSNKPNLKSQSMDKTADDGDKETESLQTADELNNGRGVAKSNRQKAKVRRLGVSKPVRNRLAVKGLAQPQVKAPSLNTTTASINGECAIISIQAEECDKLDLNNKSSESAGVYRKSCENIVIVAKQDCSNNVSSQTYFEQELDICSNGESQLGQNNCSFDVLSAADGKKNICLSAIFTETPQDHLVSPALNAIKCAQDKLVEKQPTELTENEMLEGLINRQDRAGSPGEHEDITSACKIYPEIKIPRPNTPSVQSTFQVKHEKAKAGNESEGELNVLQLRAEADLSDHKIISTSEMASEGKEDRDQSDTCSTTQITKDLASSAIDSFKIPAFQCQVRDQPNTYCSLSSGQGTIVPSQSMTVKTKVVESPVPDSNPSEHPKTSNIYSEAPPYPTKSAIQTTIDERTVLRKDSISAIAETPAFLIDFHSETREFFERGHSSQLNSRTPSVDDLSSSSLGSLVDSLYLTQPDLSKATPVEVVARANFIQIPLNNQSTVEVMKCRLDLGNCYEILCVAKKHNLKDLQDAAYQVMSDNYLQVLKNPNIYGQLKADERELILTRRMYGRTYFMAADVDVQENVWAKTTVQPNTEGQSTTRPQKPSQTNHKLYYYKEENDSWYPLVNMTVESISKDCAMCTMFNYLFVVAGCQGIGKKTKLSNKVFCYNPVTNIWSEIMALNQARPNCKLVALDGYLYAIGGECLSTVERYDPRIDKWTFTAPLPQGTFTITHKATVCNGDIYLTRGTFYHQLLKYNAREDTWNVCAMMSRKDKTTDIAAVKNFIYRFEINRHFGISVYRYHIITRVGEECATKRLCNLAPFQCVVMDDTIYCINKQFLMQFVAHEVSPCFRADYTALPRAKGVLFPFILTLPERDSLQTRV</sequence>
<dbReference type="PANTHER" id="PTHR45972">
    <property type="entry name" value="BTB_2 DOMAIN-CONTAINING PROTEIN"/>
    <property type="match status" value="1"/>
</dbReference>
<keyword evidence="6" id="KW-1185">Reference proteome</keyword>
<dbReference type="Gene3D" id="3.30.710.10">
    <property type="entry name" value="Potassium Channel Kv1.1, Chain A"/>
    <property type="match status" value="1"/>
</dbReference>
<keyword evidence="4" id="KW-0472">Membrane</keyword>
<feature type="transmembrane region" description="Helical" evidence="4">
    <location>
        <begin position="7"/>
        <end position="24"/>
    </location>
</feature>
<dbReference type="InterPro" id="IPR011333">
    <property type="entry name" value="SKP1/BTB/POZ_sf"/>
</dbReference>
<accession>A0A401Q4X7</accession>
<dbReference type="PANTHER" id="PTHR45972:SF1">
    <property type="entry name" value="KELCH DOMAIN-CONTAINING PROTEIN 7A"/>
    <property type="match status" value="1"/>
</dbReference>
<evidence type="ECO:0000256" key="2">
    <source>
        <dbReference type="ARBA" id="ARBA00022737"/>
    </source>
</evidence>